<reference evidence="2" key="1">
    <citation type="journal article" date="2015" name="Proc. Natl. Acad. Sci. U.S.A.">
        <title>Networks of energetic and metabolic interactions define dynamics in microbial communities.</title>
        <authorList>
            <person name="Embree M."/>
            <person name="Liu J.K."/>
            <person name="Al-Bassam M.M."/>
            <person name="Zengler K."/>
        </authorList>
    </citation>
    <scope>NUCLEOTIDE SEQUENCE</scope>
</reference>
<evidence type="ECO:0000259" key="1">
    <source>
        <dbReference type="Pfam" id="PF08486"/>
    </source>
</evidence>
<dbReference type="EMBL" id="LNQE01001821">
    <property type="protein sequence ID" value="KUG05310.1"/>
    <property type="molecule type" value="Genomic_DNA"/>
</dbReference>
<comment type="caution">
    <text evidence="2">The sequence shown here is derived from an EMBL/GenBank/DDBJ whole genome shotgun (WGS) entry which is preliminary data.</text>
</comment>
<organism evidence="2">
    <name type="scientific">hydrocarbon metagenome</name>
    <dbReference type="NCBI Taxonomy" id="938273"/>
    <lineage>
        <taxon>unclassified sequences</taxon>
        <taxon>metagenomes</taxon>
        <taxon>ecological metagenomes</taxon>
    </lineage>
</organism>
<dbReference type="GO" id="GO:0030435">
    <property type="term" value="P:sporulation resulting in formation of a cellular spore"/>
    <property type="evidence" value="ECO:0007669"/>
    <property type="project" value="InterPro"/>
</dbReference>
<dbReference type="Pfam" id="PF08486">
    <property type="entry name" value="SpoIID"/>
    <property type="match status" value="1"/>
</dbReference>
<protein>
    <submittedName>
        <fullName evidence="2">Stage ii sporulation protein d (Spoiid)</fullName>
    </submittedName>
</protein>
<accession>A0A0W8E9T2</accession>
<dbReference type="GO" id="GO:0030288">
    <property type="term" value="C:outer membrane-bounded periplasmic space"/>
    <property type="evidence" value="ECO:0007669"/>
    <property type="project" value="TreeGrafter"/>
</dbReference>
<dbReference type="InterPro" id="IPR051922">
    <property type="entry name" value="Bact_Sporulation_Assoc"/>
</dbReference>
<dbReference type="NCBIfam" id="TIGR02870">
    <property type="entry name" value="spore_II_D"/>
    <property type="match status" value="1"/>
</dbReference>
<dbReference type="AlphaFoldDB" id="A0A0W8E9T2"/>
<dbReference type="PANTHER" id="PTHR30032:SF4">
    <property type="entry name" value="AMIDASE ENHANCER"/>
    <property type="match status" value="1"/>
</dbReference>
<proteinExistence type="predicted"/>
<feature type="domain" description="Sporulation stage II protein D amidase enhancer LytB N-terminal" evidence="1">
    <location>
        <begin position="1"/>
        <end position="96"/>
    </location>
</feature>
<dbReference type="InterPro" id="IPR014225">
    <property type="entry name" value="Spore_II_D_firmicutes"/>
</dbReference>
<evidence type="ECO:0000313" key="2">
    <source>
        <dbReference type="EMBL" id="KUG05310.1"/>
    </source>
</evidence>
<gene>
    <name evidence="2" type="ORF">ASZ90_017291</name>
</gene>
<dbReference type="InterPro" id="IPR013693">
    <property type="entry name" value="SpoIID/LytB_N"/>
</dbReference>
<sequence>MEIEKYVSGVVAAEMPASFDMEALKSQALCARTYACKKIMENRPYPMEANLSDDITCCQAYVSWEQFQDLHPAQYELLKAKIEEAVLSTRGEIIIYKGKPIDALYHSTCGGQTESAAEVWGSEIAYLQSVDCNYCSISNYYESSQVISYQDLNSVSSTLMGSQHHIEISEKSPSGRAREIKLNDQEISASKFRQLFNLPSTHWEFKTDQDNLIINSRGYGHGVGLCQYGANGMALDGKDYKGIISHYYKNTRIYKLNYQDN</sequence>
<name>A0A0W8E9T2_9ZZZZ</name>
<dbReference type="NCBIfam" id="TIGR02669">
    <property type="entry name" value="SpoIID_LytB"/>
    <property type="match status" value="1"/>
</dbReference>
<dbReference type="InterPro" id="IPR013486">
    <property type="entry name" value="SpoIID/LytB"/>
</dbReference>
<dbReference type="PANTHER" id="PTHR30032">
    <property type="entry name" value="N-ACETYLMURAMOYL-L-ALANINE AMIDASE-RELATED"/>
    <property type="match status" value="1"/>
</dbReference>